<dbReference type="Gene3D" id="3.30.1060.10">
    <property type="entry name" value="Peptide methionine sulphoxide reductase MsrA"/>
    <property type="match status" value="1"/>
</dbReference>
<dbReference type="PANTHER" id="PTHR43774:SF1">
    <property type="entry name" value="PEPTIDE METHIONINE SULFOXIDE REDUCTASE MSRA 2"/>
    <property type="match status" value="1"/>
</dbReference>
<dbReference type="RefSeq" id="WP_379662339.1">
    <property type="nucleotide sequence ID" value="NZ_JBHUDG010000012.1"/>
</dbReference>
<dbReference type="EMBL" id="JBHUDG010000012">
    <property type="protein sequence ID" value="MFD1629962.1"/>
    <property type="molecule type" value="Genomic_DNA"/>
</dbReference>
<name>A0ABW4IDE1_9SPHI</name>
<accession>A0ABW4IDE1</accession>
<feature type="domain" description="Peptide methionine sulphoxide reductase MsrA" evidence="6">
    <location>
        <begin position="45"/>
        <end position="196"/>
    </location>
</feature>
<reference evidence="8" key="1">
    <citation type="journal article" date="2019" name="Int. J. Syst. Evol. Microbiol.">
        <title>The Global Catalogue of Microorganisms (GCM) 10K type strain sequencing project: providing services to taxonomists for standard genome sequencing and annotation.</title>
        <authorList>
            <consortium name="The Broad Institute Genomics Platform"/>
            <consortium name="The Broad Institute Genome Sequencing Center for Infectious Disease"/>
            <person name="Wu L."/>
            <person name="Ma J."/>
        </authorList>
    </citation>
    <scope>NUCLEOTIDE SEQUENCE [LARGE SCALE GENOMIC DNA]</scope>
    <source>
        <strain evidence="8">CCUG 53762</strain>
    </source>
</reference>
<feature type="active site" evidence="4">
    <location>
        <position position="51"/>
    </location>
</feature>
<comment type="catalytic activity">
    <reaction evidence="2 4">
        <text>L-methionyl-[protein] + [thioredoxin]-disulfide + H2O = L-methionyl-(S)-S-oxide-[protein] + [thioredoxin]-dithiol</text>
        <dbReference type="Rhea" id="RHEA:14217"/>
        <dbReference type="Rhea" id="RHEA-COMP:10698"/>
        <dbReference type="Rhea" id="RHEA-COMP:10700"/>
        <dbReference type="Rhea" id="RHEA-COMP:12313"/>
        <dbReference type="Rhea" id="RHEA-COMP:12315"/>
        <dbReference type="ChEBI" id="CHEBI:15377"/>
        <dbReference type="ChEBI" id="CHEBI:16044"/>
        <dbReference type="ChEBI" id="CHEBI:29950"/>
        <dbReference type="ChEBI" id="CHEBI:44120"/>
        <dbReference type="ChEBI" id="CHEBI:50058"/>
        <dbReference type="EC" id="1.8.4.11"/>
    </reaction>
</comment>
<feature type="signal peptide" evidence="5">
    <location>
        <begin position="1"/>
        <end position="21"/>
    </location>
</feature>
<comment type="caution">
    <text evidence="7">The sequence shown here is derived from an EMBL/GenBank/DDBJ whole genome shotgun (WGS) entry which is preliminary data.</text>
</comment>
<feature type="chain" id="PRO_5046793837" description="Peptide methionine sulfoxide reductase MsrA" evidence="5">
    <location>
        <begin position="22"/>
        <end position="217"/>
    </location>
</feature>
<dbReference type="InterPro" id="IPR036509">
    <property type="entry name" value="Met_Sox_Rdtase_MsrA_sf"/>
</dbReference>
<dbReference type="HAMAP" id="MF_01401">
    <property type="entry name" value="MsrA"/>
    <property type="match status" value="1"/>
</dbReference>
<dbReference type="SUPFAM" id="SSF55068">
    <property type="entry name" value="Peptide methionine sulfoxide reductase"/>
    <property type="match status" value="1"/>
</dbReference>
<protein>
    <recommendedName>
        <fullName evidence="4">Peptide methionine sulfoxide reductase MsrA</fullName>
        <shortName evidence="4">Protein-methionine-S-oxide reductase</shortName>
        <ecNumber evidence="4">1.8.4.11</ecNumber>
    </recommendedName>
    <alternativeName>
        <fullName evidence="4">Peptide-methionine (S)-S-oxide reductase</fullName>
        <shortName evidence="4">Peptide Met(O) reductase</shortName>
    </alternativeName>
</protein>
<evidence type="ECO:0000256" key="3">
    <source>
        <dbReference type="ARBA" id="ARBA00048782"/>
    </source>
</evidence>
<gene>
    <name evidence="4 7" type="primary">msrA</name>
    <name evidence="7" type="ORF">ACFSAH_08740</name>
</gene>
<dbReference type="PROSITE" id="PS51257">
    <property type="entry name" value="PROKAR_LIPOPROTEIN"/>
    <property type="match status" value="1"/>
</dbReference>
<keyword evidence="8" id="KW-1185">Reference proteome</keyword>
<evidence type="ECO:0000259" key="6">
    <source>
        <dbReference type="Pfam" id="PF01625"/>
    </source>
</evidence>
<sequence length="217" mass="24701">MKSYKNSYLLFLLIFTLQSCNGQSKSQKIKSTAINLTPPKGKAMAAFASGCFWCTEHVFESVFGVDSAVSGYAGGHTKNPTYQQVCTETTGHAETIMVYYDPQKVTYKELVQVFFDSHDPTTKNKQGPDVGSSYRSVLFYTNDAEKETAQEIIASLTKNKIYKKPIVTEMKPLKVFYRAEDEHQNFVKRNPLQPYVQGVSNPRFEKFKRQTSQRLKE</sequence>
<evidence type="ECO:0000256" key="1">
    <source>
        <dbReference type="ARBA" id="ARBA00023002"/>
    </source>
</evidence>
<evidence type="ECO:0000313" key="7">
    <source>
        <dbReference type="EMBL" id="MFD1629962.1"/>
    </source>
</evidence>
<dbReference type="NCBIfam" id="TIGR00401">
    <property type="entry name" value="msrA"/>
    <property type="match status" value="1"/>
</dbReference>
<evidence type="ECO:0000256" key="5">
    <source>
        <dbReference type="SAM" id="SignalP"/>
    </source>
</evidence>
<comment type="function">
    <text evidence="4">Has an important function as a repair enzyme for proteins that have been inactivated by oxidation. Catalyzes the reversible oxidation-reduction of methionine sulfoxide in proteins to methionine.</text>
</comment>
<keyword evidence="1 4" id="KW-0560">Oxidoreductase</keyword>
<comment type="similarity">
    <text evidence="4">Belongs to the MsrA Met sulfoxide reductase family.</text>
</comment>
<proteinExistence type="inferred from homology"/>
<dbReference type="Pfam" id="PF01625">
    <property type="entry name" value="PMSR"/>
    <property type="match status" value="1"/>
</dbReference>
<organism evidence="7 8">
    <name type="scientific">Pseudopedobacter beijingensis</name>
    <dbReference type="NCBI Taxonomy" id="1207056"/>
    <lineage>
        <taxon>Bacteria</taxon>
        <taxon>Pseudomonadati</taxon>
        <taxon>Bacteroidota</taxon>
        <taxon>Sphingobacteriia</taxon>
        <taxon>Sphingobacteriales</taxon>
        <taxon>Sphingobacteriaceae</taxon>
        <taxon>Pseudopedobacter</taxon>
    </lineage>
</organism>
<evidence type="ECO:0000313" key="8">
    <source>
        <dbReference type="Proteomes" id="UP001597118"/>
    </source>
</evidence>
<dbReference type="PANTHER" id="PTHR43774">
    <property type="entry name" value="PEPTIDE METHIONINE SULFOXIDE REDUCTASE"/>
    <property type="match status" value="1"/>
</dbReference>
<evidence type="ECO:0000256" key="4">
    <source>
        <dbReference type="HAMAP-Rule" id="MF_01401"/>
    </source>
</evidence>
<evidence type="ECO:0000256" key="2">
    <source>
        <dbReference type="ARBA" id="ARBA00047806"/>
    </source>
</evidence>
<dbReference type="GO" id="GO:0008113">
    <property type="term" value="F:peptide-methionine (S)-S-oxide reductase activity"/>
    <property type="evidence" value="ECO:0007669"/>
    <property type="project" value="UniProtKB-EC"/>
</dbReference>
<dbReference type="InterPro" id="IPR002569">
    <property type="entry name" value="Met_Sox_Rdtase_MsrA_dom"/>
</dbReference>
<comment type="catalytic activity">
    <reaction evidence="3 4">
        <text>[thioredoxin]-disulfide + L-methionine + H2O = L-methionine (S)-S-oxide + [thioredoxin]-dithiol</text>
        <dbReference type="Rhea" id="RHEA:19993"/>
        <dbReference type="Rhea" id="RHEA-COMP:10698"/>
        <dbReference type="Rhea" id="RHEA-COMP:10700"/>
        <dbReference type="ChEBI" id="CHEBI:15377"/>
        <dbReference type="ChEBI" id="CHEBI:29950"/>
        <dbReference type="ChEBI" id="CHEBI:50058"/>
        <dbReference type="ChEBI" id="CHEBI:57844"/>
        <dbReference type="ChEBI" id="CHEBI:58772"/>
        <dbReference type="EC" id="1.8.4.11"/>
    </reaction>
</comment>
<dbReference type="EC" id="1.8.4.11" evidence="4"/>
<dbReference type="Proteomes" id="UP001597118">
    <property type="component" value="Unassembled WGS sequence"/>
</dbReference>
<keyword evidence="5" id="KW-0732">Signal</keyword>